<keyword evidence="2" id="KW-0547">Nucleotide-binding</keyword>
<evidence type="ECO:0000256" key="3">
    <source>
        <dbReference type="ARBA" id="ARBA00022840"/>
    </source>
</evidence>
<dbReference type="Gene3D" id="3.40.50.300">
    <property type="entry name" value="P-loop containing nucleotide triphosphate hydrolases"/>
    <property type="match status" value="1"/>
</dbReference>
<dbReference type="Proteomes" id="UP000219068">
    <property type="component" value="Unassembled WGS sequence"/>
</dbReference>
<gene>
    <name evidence="5" type="ORF">SAMN05428964_105267</name>
</gene>
<proteinExistence type="inferred from homology"/>
<comment type="similarity">
    <text evidence="1">Belongs to the GSP E family.</text>
</comment>
<evidence type="ECO:0000259" key="4">
    <source>
        <dbReference type="Pfam" id="PF00437"/>
    </source>
</evidence>
<organism evidence="5 6">
    <name type="scientific">Thalassospira xiamenensis</name>
    <dbReference type="NCBI Taxonomy" id="220697"/>
    <lineage>
        <taxon>Bacteria</taxon>
        <taxon>Pseudomonadati</taxon>
        <taxon>Pseudomonadota</taxon>
        <taxon>Alphaproteobacteria</taxon>
        <taxon>Rhodospirillales</taxon>
        <taxon>Thalassospiraceae</taxon>
        <taxon>Thalassospira</taxon>
    </lineage>
</organism>
<protein>
    <submittedName>
        <fullName evidence="5">Twitching motility protein PilT</fullName>
    </submittedName>
</protein>
<sequence>MSVLSTAGPTDVDFHDNSDDEGGLRLSDIEFTDIFFSETGHCTLRGAGNIDGNSTASGPLSSIPEGAIEDFDQFHRAICQRGRNEDEFSYQYDGMYFRVSKIKDVNGIWYTCRRAMWPLPRLYDLQYPKTLIQHLGLLGGPRSSGLLIFAGKTGQGKTTSACSLLLEYLRHYGDIAVAIEDPPELPLSGEHGPFGRCFQTPVANGDFASAMKYAMRHVPRYILLGEVRGKAEASEAIKAAVNGHLVLTTIHAGSPTEALSSLLKYVAASESVDLARSILAEGLAGVIHQELITRKGQKGFAPRLSYLFPGDDAGIRSKIRNGKIEQLGTDIERQKANVLAHKSPIG</sequence>
<dbReference type="InterPro" id="IPR001482">
    <property type="entry name" value="T2SS/T4SS_dom"/>
</dbReference>
<dbReference type="SUPFAM" id="SSF52540">
    <property type="entry name" value="P-loop containing nucleoside triphosphate hydrolases"/>
    <property type="match status" value="1"/>
</dbReference>
<dbReference type="PANTHER" id="PTHR30258">
    <property type="entry name" value="TYPE II SECRETION SYSTEM PROTEIN GSPE-RELATED"/>
    <property type="match status" value="1"/>
</dbReference>
<dbReference type="RefSeq" id="WP_142994566.1">
    <property type="nucleotide sequence ID" value="NZ_OBMM01000005.1"/>
</dbReference>
<keyword evidence="3" id="KW-0067">ATP-binding</keyword>
<evidence type="ECO:0000313" key="5">
    <source>
        <dbReference type="EMBL" id="SOC27068.1"/>
    </source>
</evidence>
<dbReference type="GO" id="GO:0016887">
    <property type="term" value="F:ATP hydrolysis activity"/>
    <property type="evidence" value="ECO:0007669"/>
    <property type="project" value="TreeGrafter"/>
</dbReference>
<evidence type="ECO:0000256" key="2">
    <source>
        <dbReference type="ARBA" id="ARBA00022741"/>
    </source>
</evidence>
<name>A0A285TXP0_9PROT</name>
<evidence type="ECO:0000256" key="1">
    <source>
        <dbReference type="ARBA" id="ARBA00006611"/>
    </source>
</evidence>
<dbReference type="AlphaFoldDB" id="A0A285TXP0"/>
<dbReference type="PANTHER" id="PTHR30258:SF2">
    <property type="entry name" value="COMG OPERON PROTEIN 1"/>
    <property type="match status" value="1"/>
</dbReference>
<dbReference type="GO" id="GO:0005886">
    <property type="term" value="C:plasma membrane"/>
    <property type="evidence" value="ECO:0007669"/>
    <property type="project" value="TreeGrafter"/>
</dbReference>
<accession>A0A285TXP0</accession>
<dbReference type="InterPro" id="IPR027417">
    <property type="entry name" value="P-loop_NTPase"/>
</dbReference>
<dbReference type="GO" id="GO:0005524">
    <property type="term" value="F:ATP binding"/>
    <property type="evidence" value="ECO:0007669"/>
    <property type="project" value="UniProtKB-KW"/>
</dbReference>
<dbReference type="EMBL" id="OBMM01000005">
    <property type="protein sequence ID" value="SOC27068.1"/>
    <property type="molecule type" value="Genomic_DNA"/>
</dbReference>
<evidence type="ECO:0000313" key="6">
    <source>
        <dbReference type="Proteomes" id="UP000219068"/>
    </source>
</evidence>
<dbReference type="Pfam" id="PF00437">
    <property type="entry name" value="T2SSE"/>
    <property type="match status" value="1"/>
</dbReference>
<reference evidence="5 6" key="1">
    <citation type="submission" date="2017-08" db="EMBL/GenBank/DDBJ databases">
        <authorList>
            <person name="de Groot N.N."/>
        </authorList>
    </citation>
    <scope>NUCLEOTIDE SEQUENCE [LARGE SCALE GENOMIC DNA]</scope>
    <source>
        <strain evidence="5 6">USBA 78</strain>
    </source>
</reference>
<feature type="domain" description="Bacterial type II secretion system protein E" evidence="4">
    <location>
        <begin position="142"/>
        <end position="294"/>
    </location>
</feature>